<feature type="repeat" description="TPR" evidence="3">
    <location>
        <begin position="193"/>
        <end position="226"/>
    </location>
</feature>
<dbReference type="PROSITE" id="PS50005">
    <property type="entry name" value="TPR"/>
    <property type="match status" value="3"/>
</dbReference>
<dbReference type="SMART" id="SM00028">
    <property type="entry name" value="TPR"/>
    <property type="match status" value="4"/>
</dbReference>
<dbReference type="Pfam" id="PF13181">
    <property type="entry name" value="TPR_8"/>
    <property type="match status" value="1"/>
</dbReference>
<evidence type="ECO:0000256" key="1">
    <source>
        <dbReference type="ARBA" id="ARBA00022737"/>
    </source>
</evidence>
<dbReference type="InterPro" id="IPR019734">
    <property type="entry name" value="TPR_rpt"/>
</dbReference>
<accession>A0A1V3SYF1</accession>
<dbReference type="InterPro" id="IPR051685">
    <property type="entry name" value="Ycf3/AcsC/BcsC/TPR_MFPF"/>
</dbReference>
<dbReference type="PANTHER" id="PTHR44943:SF8">
    <property type="entry name" value="TPR REPEAT-CONTAINING PROTEIN MJ0263"/>
    <property type="match status" value="1"/>
</dbReference>
<name>A0A1V3SYF1_9BACT</name>
<evidence type="ECO:0000313" key="4">
    <source>
        <dbReference type="EMBL" id="OOH75208.1"/>
    </source>
</evidence>
<dbReference type="Pfam" id="PF13432">
    <property type="entry name" value="TPR_16"/>
    <property type="match status" value="2"/>
</dbReference>
<sequence>MTLFLFSGCASSVSPRNHHLALEHYMSGLRNLGIGKLQDAYWDFEYAAHLDPTMKKVHYALGHVYYRMHDFQDAKKEFRLSMQGVVRVAAAYNYLGLIAYKQRQYHRAIRYFQKALSDPLYKTPEHPLVNMGRTYIALNKPEKARETFSLAILRNSNDVAAHFWQGKLLMTTGDYKGALEEFSEVIRLAPRFPRSYYELGRVYLKLENQNKALLAFKEVVRLDPDSPESVKARQYIKKLP</sequence>
<proteinExistence type="predicted"/>
<dbReference type="Gene3D" id="1.25.40.10">
    <property type="entry name" value="Tetratricopeptide repeat domain"/>
    <property type="match status" value="2"/>
</dbReference>
<keyword evidence="2 3" id="KW-0802">TPR repeat</keyword>
<evidence type="ECO:0000256" key="2">
    <source>
        <dbReference type="ARBA" id="ARBA00022803"/>
    </source>
</evidence>
<dbReference type="OMA" id="YLEMKRW"/>
<keyword evidence="1" id="KW-0677">Repeat</keyword>
<evidence type="ECO:0000313" key="5">
    <source>
        <dbReference type="Proteomes" id="UP000188586"/>
    </source>
</evidence>
<feature type="repeat" description="TPR" evidence="3">
    <location>
        <begin position="89"/>
        <end position="122"/>
    </location>
</feature>
<gene>
    <name evidence="4" type="ORF">BOX24_00390</name>
</gene>
<dbReference type="Proteomes" id="UP000188586">
    <property type="component" value="Unassembled WGS sequence"/>
</dbReference>
<dbReference type="PANTHER" id="PTHR44943">
    <property type="entry name" value="CELLULOSE SYNTHASE OPERON PROTEIN C"/>
    <property type="match status" value="1"/>
</dbReference>
<reference evidence="4 5" key="1">
    <citation type="submission" date="2016-11" db="EMBL/GenBank/DDBJ databases">
        <title>Comparative genomics of co-occurring bacteria in distinct bioleaching systems unravels niche-specific adaptation.</title>
        <authorList>
            <person name="Zhang X."/>
            <person name="Liu X."/>
            <person name="Yin H."/>
        </authorList>
    </citation>
    <scope>NUCLEOTIDE SEQUENCE [LARGE SCALE GENOMIC DNA]</scope>
    <source>
        <strain evidence="4 5">DX</strain>
    </source>
</reference>
<dbReference type="SUPFAM" id="SSF48452">
    <property type="entry name" value="TPR-like"/>
    <property type="match status" value="2"/>
</dbReference>
<protein>
    <submittedName>
        <fullName evidence="4">Uncharacterized protein</fullName>
    </submittedName>
</protein>
<dbReference type="PROSITE" id="PS50293">
    <property type="entry name" value="TPR_REGION"/>
    <property type="match status" value="1"/>
</dbReference>
<comment type="caution">
    <text evidence="4">The sequence shown here is derived from an EMBL/GenBank/DDBJ whole genome shotgun (WGS) entry which is preliminary data.</text>
</comment>
<dbReference type="AlphaFoldDB" id="A0A1V3SYF1"/>
<feature type="repeat" description="TPR" evidence="3">
    <location>
        <begin position="159"/>
        <end position="192"/>
    </location>
</feature>
<dbReference type="EMBL" id="MPOJ01000002">
    <property type="protein sequence ID" value="OOH75208.1"/>
    <property type="molecule type" value="Genomic_DNA"/>
</dbReference>
<evidence type="ECO:0000256" key="3">
    <source>
        <dbReference type="PROSITE-ProRule" id="PRU00339"/>
    </source>
</evidence>
<organism evidence="4 5">
    <name type="scientific">Leptospirillum ferriphilum</name>
    <dbReference type="NCBI Taxonomy" id="178606"/>
    <lineage>
        <taxon>Bacteria</taxon>
        <taxon>Pseudomonadati</taxon>
        <taxon>Nitrospirota</taxon>
        <taxon>Nitrospiria</taxon>
        <taxon>Nitrospirales</taxon>
        <taxon>Nitrospiraceae</taxon>
        <taxon>Leptospirillum</taxon>
    </lineage>
</organism>
<dbReference type="InterPro" id="IPR011990">
    <property type="entry name" value="TPR-like_helical_dom_sf"/>
</dbReference>